<evidence type="ECO:0000313" key="2">
    <source>
        <dbReference type="EMBL" id="MPL54844.1"/>
    </source>
</evidence>
<keyword evidence="1" id="KW-0812">Transmembrane</keyword>
<feature type="transmembrane region" description="Helical" evidence="1">
    <location>
        <begin position="215"/>
        <end position="234"/>
    </location>
</feature>
<protein>
    <recommendedName>
        <fullName evidence="3">Oligosaccharide repeat unit polymerase</fullName>
    </recommendedName>
</protein>
<dbReference type="AlphaFoldDB" id="A0A644SJG7"/>
<keyword evidence="1" id="KW-0472">Membrane</keyword>
<evidence type="ECO:0000256" key="1">
    <source>
        <dbReference type="SAM" id="Phobius"/>
    </source>
</evidence>
<feature type="transmembrane region" description="Helical" evidence="1">
    <location>
        <begin position="58"/>
        <end position="79"/>
    </location>
</feature>
<name>A0A644SJG7_9ZZZZ</name>
<evidence type="ECO:0008006" key="3">
    <source>
        <dbReference type="Google" id="ProtNLM"/>
    </source>
</evidence>
<feature type="transmembrane region" description="Helical" evidence="1">
    <location>
        <begin position="325"/>
        <end position="347"/>
    </location>
</feature>
<feature type="transmembrane region" description="Helical" evidence="1">
    <location>
        <begin position="359"/>
        <end position="376"/>
    </location>
</feature>
<accession>A0A644SJG7</accession>
<comment type="caution">
    <text evidence="2">The sequence shown here is derived from an EMBL/GenBank/DDBJ whole genome shotgun (WGS) entry which is preliminary data.</text>
</comment>
<proteinExistence type="predicted"/>
<feature type="transmembrane region" description="Helical" evidence="1">
    <location>
        <begin position="99"/>
        <end position="119"/>
    </location>
</feature>
<dbReference type="EMBL" id="VSSQ01000001">
    <property type="protein sequence ID" value="MPL54844.1"/>
    <property type="molecule type" value="Genomic_DNA"/>
</dbReference>
<reference evidence="2" key="1">
    <citation type="submission" date="2019-08" db="EMBL/GenBank/DDBJ databases">
        <authorList>
            <person name="Kucharzyk K."/>
            <person name="Murdoch R.W."/>
            <person name="Higgins S."/>
            <person name="Loffler F."/>
        </authorList>
    </citation>
    <scope>NUCLEOTIDE SEQUENCE</scope>
</reference>
<sequence>MLIMACLFFLWKDRDKLFSLKAIFNIFYLFFFGLAPMIQFYNGANSFFKGRPILPHEYATVSMIFLGIVIAYNLLYYYFQNRKTPLLEKLKKVFENFKIGNPQILLWVAIGIFFIKISLHELNIINIFSRNNAESTITNPVLLLALKNTKTLLIIFPITLFTYVLAGKLKVNKYWWGILAIISLVNAMPIGIPRALIAVVYLPIIVILFPKIFKVKYFTLIFIFALSYFFPFFNQFRGGIHSFKDIDFSFETSHLNSGHYDNFYNFALTFFDMPVTFGKQLLGVVLFFVPRFLWPEKPYGSGRFLAESAGFDWKNVSENFFAEGYINFGIFGIVVWVILYALMTMVIDRKGKQSFIKNSAFKIFYLQMIFLSFYIMRGDLMSTFSMLFNFLLVNIFIIKTLDFYERDNKH</sequence>
<organism evidence="2">
    <name type="scientific">bioreactor metagenome</name>
    <dbReference type="NCBI Taxonomy" id="1076179"/>
    <lineage>
        <taxon>unclassified sequences</taxon>
        <taxon>metagenomes</taxon>
        <taxon>ecological metagenomes</taxon>
    </lineage>
</organism>
<feature type="transmembrane region" description="Helical" evidence="1">
    <location>
        <begin position="382"/>
        <end position="401"/>
    </location>
</feature>
<keyword evidence="1" id="KW-1133">Transmembrane helix</keyword>
<feature type="transmembrane region" description="Helical" evidence="1">
    <location>
        <begin position="20"/>
        <end position="38"/>
    </location>
</feature>
<feature type="transmembrane region" description="Helical" evidence="1">
    <location>
        <begin position="149"/>
        <end position="166"/>
    </location>
</feature>
<gene>
    <name evidence="2" type="ORF">SDC9_00310</name>
</gene>
<feature type="transmembrane region" description="Helical" evidence="1">
    <location>
        <begin position="178"/>
        <end position="209"/>
    </location>
</feature>